<accession>A0AC59Z1R1</accession>
<protein>
    <submittedName>
        <fullName evidence="1">Uncharacterized protein</fullName>
    </submittedName>
</protein>
<evidence type="ECO:0000313" key="1">
    <source>
        <dbReference type="EMBL" id="CAN0161042.1"/>
    </source>
</evidence>
<reference evidence="1" key="1">
    <citation type="submission" date="2023-05" db="EMBL/GenBank/DDBJ databases">
        <authorList>
            <consortium name="ELIXIR-Norway"/>
        </authorList>
    </citation>
    <scope>NUCLEOTIDE SEQUENCE</scope>
</reference>
<reference evidence="1" key="2">
    <citation type="submission" date="2025-03" db="EMBL/GenBank/DDBJ databases">
        <authorList>
            <consortium name="ELIXIR-Norway"/>
            <consortium name="Elixir Norway"/>
        </authorList>
    </citation>
    <scope>NUCLEOTIDE SEQUENCE</scope>
</reference>
<gene>
    <name evidence="1" type="ORF">MRATA1EN22A_LOCUS12959</name>
</gene>
<organism evidence="1 2">
    <name type="scientific">Rangifer tarandus platyrhynchus</name>
    <name type="common">Svalbard reindeer</name>
    <dbReference type="NCBI Taxonomy" id="3082113"/>
    <lineage>
        <taxon>Eukaryota</taxon>
        <taxon>Metazoa</taxon>
        <taxon>Chordata</taxon>
        <taxon>Craniata</taxon>
        <taxon>Vertebrata</taxon>
        <taxon>Euteleostomi</taxon>
        <taxon>Mammalia</taxon>
        <taxon>Eutheria</taxon>
        <taxon>Laurasiatheria</taxon>
        <taxon>Artiodactyla</taxon>
        <taxon>Ruminantia</taxon>
        <taxon>Pecora</taxon>
        <taxon>Cervidae</taxon>
        <taxon>Odocoileinae</taxon>
        <taxon>Rangifer</taxon>
    </lineage>
</organism>
<name>A0AC59Z1R1_RANTA</name>
<dbReference type="EMBL" id="OX596106">
    <property type="protein sequence ID" value="CAN0161042.1"/>
    <property type="molecule type" value="Genomic_DNA"/>
</dbReference>
<dbReference type="Proteomes" id="UP001162501">
    <property type="component" value="Chromosome 22"/>
</dbReference>
<evidence type="ECO:0000313" key="2">
    <source>
        <dbReference type="Proteomes" id="UP001162501"/>
    </source>
</evidence>
<sequence length="69" mass="7556">MGNGGNTDLRGSRSPRLQLTAKEGGSSGLRSGCLRRLQEQRHSFGPAFQTRDWCIHLQESTSSRDGPRG</sequence>
<proteinExistence type="predicted"/>